<dbReference type="InterPro" id="IPR003660">
    <property type="entry name" value="HAMP_dom"/>
</dbReference>
<organism evidence="15 16">
    <name type="scientific">Microlunatus elymi</name>
    <dbReference type="NCBI Taxonomy" id="2596828"/>
    <lineage>
        <taxon>Bacteria</taxon>
        <taxon>Bacillati</taxon>
        <taxon>Actinomycetota</taxon>
        <taxon>Actinomycetes</taxon>
        <taxon>Propionibacteriales</taxon>
        <taxon>Propionibacteriaceae</taxon>
        <taxon>Microlunatus</taxon>
    </lineage>
</organism>
<dbReference type="SMART" id="SM00387">
    <property type="entry name" value="HATPase_c"/>
    <property type="match status" value="1"/>
</dbReference>
<dbReference type="SMART" id="SM00304">
    <property type="entry name" value="HAMP"/>
    <property type="match status" value="1"/>
</dbReference>
<keyword evidence="11 12" id="KW-0472">Membrane</keyword>
<dbReference type="InterPro" id="IPR005467">
    <property type="entry name" value="His_kinase_dom"/>
</dbReference>
<keyword evidence="5" id="KW-0597">Phosphoprotein</keyword>
<evidence type="ECO:0000256" key="5">
    <source>
        <dbReference type="ARBA" id="ARBA00022553"/>
    </source>
</evidence>
<evidence type="ECO:0000256" key="11">
    <source>
        <dbReference type="ARBA" id="ARBA00023136"/>
    </source>
</evidence>
<dbReference type="CDD" id="cd00082">
    <property type="entry name" value="HisKA"/>
    <property type="match status" value="1"/>
</dbReference>
<dbReference type="PRINTS" id="PR00344">
    <property type="entry name" value="BCTRLSENSOR"/>
</dbReference>
<dbReference type="InterPro" id="IPR036890">
    <property type="entry name" value="HATPase_C_sf"/>
</dbReference>
<evidence type="ECO:0000259" key="14">
    <source>
        <dbReference type="PROSITE" id="PS50885"/>
    </source>
</evidence>
<dbReference type="EC" id="2.7.13.3" evidence="4"/>
<dbReference type="Proteomes" id="UP000319263">
    <property type="component" value="Chromosome"/>
</dbReference>
<evidence type="ECO:0000256" key="1">
    <source>
        <dbReference type="ARBA" id="ARBA00000085"/>
    </source>
</evidence>
<evidence type="ECO:0000256" key="12">
    <source>
        <dbReference type="SAM" id="Phobius"/>
    </source>
</evidence>
<evidence type="ECO:0000256" key="8">
    <source>
        <dbReference type="ARBA" id="ARBA00022777"/>
    </source>
</evidence>
<sequence>MLQNTDSQLQGIVARLRAPDGTTADRLLQPGQPQGTLYAIFTGGATPAESGLLVKQQGHAPLERTSLPDQALSTLSDVPVDGNYHTVHLGSSLGAYRVTALSATYGNTPSSSVPATLVVGTSLSDVNHMLQQIIRVAVPLSLLAIIVAGLAVGIVVRRSLRPLNRVATTAQQVSQLQLDRGEVALAMRVPQADANPASEVGRVGQALNHMLDNVDGALAARQASETKLKQFIADASHELRNPLASISGYAELTRRGRDQLPADTAFALGRVESEARRMSRLVEDLLLLARLDSGPNIDIGPVDLTELLINAVSDARAAGQDHQWILDLDSASVGGDSMIITGDRYRLHQAVLNLLTNARTHTPAGTTVRVGLRVDRTDALITVADNGPGIPQKLQGQVFERFTRADSSRARTGDPSSGSTGLGLAIVAAVVEAHHGRVAVQSVPGSTEFSIRLPLPQR</sequence>
<dbReference type="Gene3D" id="3.30.565.10">
    <property type="entry name" value="Histidine kinase-like ATPase, C-terminal domain"/>
    <property type="match status" value="1"/>
</dbReference>
<dbReference type="InterPro" id="IPR050428">
    <property type="entry name" value="TCS_sensor_his_kinase"/>
</dbReference>
<dbReference type="SMART" id="SM00388">
    <property type="entry name" value="HisKA"/>
    <property type="match status" value="1"/>
</dbReference>
<comment type="subcellular location">
    <subcellularLocation>
        <location evidence="3">Cell membrane</location>
    </subcellularLocation>
</comment>
<evidence type="ECO:0000313" key="15">
    <source>
        <dbReference type="EMBL" id="QDP98469.1"/>
    </source>
</evidence>
<dbReference type="EMBL" id="CP041692">
    <property type="protein sequence ID" value="QDP98469.1"/>
    <property type="molecule type" value="Genomic_DNA"/>
</dbReference>
<feature type="transmembrane region" description="Helical" evidence="12">
    <location>
        <begin position="136"/>
        <end position="156"/>
    </location>
</feature>
<feature type="domain" description="Histidine kinase" evidence="13">
    <location>
        <begin position="234"/>
        <end position="457"/>
    </location>
</feature>
<dbReference type="PANTHER" id="PTHR45436">
    <property type="entry name" value="SENSOR HISTIDINE KINASE YKOH"/>
    <property type="match status" value="1"/>
</dbReference>
<evidence type="ECO:0000259" key="13">
    <source>
        <dbReference type="PROSITE" id="PS50109"/>
    </source>
</evidence>
<dbReference type="GO" id="GO:0005886">
    <property type="term" value="C:plasma membrane"/>
    <property type="evidence" value="ECO:0007669"/>
    <property type="project" value="UniProtKB-SubCell"/>
</dbReference>
<keyword evidence="7 12" id="KW-0812">Transmembrane</keyword>
<evidence type="ECO:0000256" key="4">
    <source>
        <dbReference type="ARBA" id="ARBA00012438"/>
    </source>
</evidence>
<reference evidence="15 16" key="1">
    <citation type="submission" date="2019-07" db="EMBL/GenBank/DDBJ databases">
        <title>Microlunatus dokdonensis sp. nov. isolated from the rhizospheric soil of the wild plant Elymus tsukushiensis.</title>
        <authorList>
            <person name="Ghim S.-Y."/>
            <person name="Hwang Y.-J."/>
            <person name="Son J.-S."/>
            <person name="Shin J.-H."/>
        </authorList>
    </citation>
    <scope>NUCLEOTIDE SEQUENCE [LARGE SCALE GENOMIC DNA]</scope>
    <source>
        <strain evidence="15 16">KUDC0627</strain>
    </source>
</reference>
<dbReference type="Pfam" id="PF00512">
    <property type="entry name" value="HisKA"/>
    <property type="match status" value="1"/>
</dbReference>
<feature type="domain" description="HAMP" evidence="14">
    <location>
        <begin position="157"/>
        <end position="219"/>
    </location>
</feature>
<dbReference type="InterPro" id="IPR004358">
    <property type="entry name" value="Sig_transdc_His_kin-like_C"/>
</dbReference>
<keyword evidence="8 15" id="KW-0418">Kinase</keyword>
<dbReference type="FunFam" id="1.10.287.130:FF:000001">
    <property type="entry name" value="Two-component sensor histidine kinase"/>
    <property type="match status" value="1"/>
</dbReference>
<dbReference type="PROSITE" id="PS50885">
    <property type="entry name" value="HAMP"/>
    <property type="match status" value="1"/>
</dbReference>
<dbReference type="InterPro" id="IPR036097">
    <property type="entry name" value="HisK_dim/P_sf"/>
</dbReference>
<comment type="cofactor">
    <cofactor evidence="2">
        <name>a divalent metal cation</name>
        <dbReference type="ChEBI" id="CHEBI:60240"/>
    </cofactor>
</comment>
<dbReference type="Pfam" id="PF00672">
    <property type="entry name" value="HAMP"/>
    <property type="match status" value="1"/>
</dbReference>
<comment type="catalytic activity">
    <reaction evidence="1">
        <text>ATP + protein L-histidine = ADP + protein N-phospho-L-histidine.</text>
        <dbReference type="EC" id="2.7.13.3"/>
    </reaction>
</comment>
<protein>
    <recommendedName>
        <fullName evidence="4">histidine kinase</fullName>
        <ecNumber evidence="4">2.7.13.3</ecNumber>
    </recommendedName>
</protein>
<dbReference type="SUPFAM" id="SSF55874">
    <property type="entry name" value="ATPase domain of HSP90 chaperone/DNA topoisomerase II/histidine kinase"/>
    <property type="match status" value="1"/>
</dbReference>
<dbReference type="PROSITE" id="PS50109">
    <property type="entry name" value="HIS_KIN"/>
    <property type="match status" value="1"/>
</dbReference>
<evidence type="ECO:0000256" key="6">
    <source>
        <dbReference type="ARBA" id="ARBA00022679"/>
    </source>
</evidence>
<evidence type="ECO:0000256" key="7">
    <source>
        <dbReference type="ARBA" id="ARBA00022692"/>
    </source>
</evidence>
<keyword evidence="6" id="KW-0808">Transferase</keyword>
<evidence type="ECO:0000256" key="10">
    <source>
        <dbReference type="ARBA" id="ARBA00023012"/>
    </source>
</evidence>
<dbReference type="FunFam" id="3.30.565.10:FF:000006">
    <property type="entry name" value="Sensor histidine kinase WalK"/>
    <property type="match status" value="1"/>
</dbReference>
<evidence type="ECO:0000313" key="16">
    <source>
        <dbReference type="Proteomes" id="UP000319263"/>
    </source>
</evidence>
<dbReference type="Pfam" id="PF02518">
    <property type="entry name" value="HATPase_c"/>
    <property type="match status" value="1"/>
</dbReference>
<dbReference type="SUPFAM" id="SSF47384">
    <property type="entry name" value="Homodimeric domain of signal transducing histidine kinase"/>
    <property type="match status" value="1"/>
</dbReference>
<dbReference type="KEGG" id="mik:FOE78_00020"/>
<gene>
    <name evidence="15" type="ORF">FOE78_00020</name>
</gene>
<dbReference type="Gene3D" id="1.10.287.130">
    <property type="match status" value="1"/>
</dbReference>
<evidence type="ECO:0000256" key="3">
    <source>
        <dbReference type="ARBA" id="ARBA00004236"/>
    </source>
</evidence>
<proteinExistence type="predicted"/>
<dbReference type="AlphaFoldDB" id="A0A516Q4V7"/>
<dbReference type="GO" id="GO:0000155">
    <property type="term" value="F:phosphorelay sensor kinase activity"/>
    <property type="evidence" value="ECO:0007669"/>
    <property type="project" value="InterPro"/>
</dbReference>
<dbReference type="PANTHER" id="PTHR45436:SF5">
    <property type="entry name" value="SENSOR HISTIDINE KINASE TRCS"/>
    <property type="match status" value="1"/>
</dbReference>
<dbReference type="CDD" id="cd06225">
    <property type="entry name" value="HAMP"/>
    <property type="match status" value="1"/>
</dbReference>
<keyword evidence="10" id="KW-0902">Two-component regulatory system</keyword>
<dbReference type="Gene3D" id="6.10.340.10">
    <property type="match status" value="1"/>
</dbReference>
<evidence type="ECO:0000256" key="9">
    <source>
        <dbReference type="ARBA" id="ARBA00022989"/>
    </source>
</evidence>
<dbReference type="GO" id="GO:0005509">
    <property type="term" value="F:calcium ion binding"/>
    <property type="evidence" value="ECO:0007669"/>
    <property type="project" value="UniProtKB-ARBA"/>
</dbReference>
<dbReference type="InterPro" id="IPR003661">
    <property type="entry name" value="HisK_dim/P_dom"/>
</dbReference>
<dbReference type="CDD" id="cd00075">
    <property type="entry name" value="HATPase"/>
    <property type="match status" value="1"/>
</dbReference>
<dbReference type="InterPro" id="IPR003594">
    <property type="entry name" value="HATPase_dom"/>
</dbReference>
<accession>A0A516Q4V7</accession>
<dbReference type="OrthoDB" id="9786919at2"/>
<keyword evidence="16" id="KW-1185">Reference proteome</keyword>
<keyword evidence="9 12" id="KW-1133">Transmembrane helix</keyword>
<evidence type="ECO:0000256" key="2">
    <source>
        <dbReference type="ARBA" id="ARBA00001968"/>
    </source>
</evidence>
<name>A0A516Q4V7_9ACTN</name>